<sequence length="451" mass="51161">MFKDTIAAISSGGKINQAISIIRISGPESFEITKKFFDGKVPNESQKITFGRILDNLNNNELLDEVLVFWFKGKNTFTGEDTVEIACHGGILITNKILELILANGARLALPGEFSRRSFLNGKMDLIKAESINELIHAQTEQQVKLAVKKFNNKTSDLLDKLIKDLVYIIGAIEVNIDYPEYDDVENVLTKELIFKLTNFSERLAQIIKISENSRLIFEGIKVAIVGKPNVGKSSILNLLLNEEKAIVTDEAGTTRDIVEASYQINGILFKLIDTAGIRETDGKIEKIGIEKSFEQIEKADIVLHIEEPTQQRNHFDEKVDELAKKFNKYLIKVVNKSDLLEKNINNFNDEYIYISSKNKEINQLEEKMTSFVNLNELNNDEFLNNTRQISLIKQAKLNIDEAIKTLNNNNDPDLTIVDIRRAWANLEDISGRADNENLLDEMFKNFCLGK</sequence>
<dbReference type="SUPFAM" id="SSF116878">
    <property type="entry name" value="TrmE connector domain"/>
    <property type="match status" value="1"/>
</dbReference>
<dbReference type="PRINTS" id="PR00326">
    <property type="entry name" value="GTP1OBG"/>
</dbReference>
<dbReference type="Pfam" id="PF10396">
    <property type="entry name" value="TrmE_N"/>
    <property type="match status" value="1"/>
</dbReference>
<evidence type="ECO:0000256" key="2">
    <source>
        <dbReference type="ARBA" id="ARBA00022694"/>
    </source>
</evidence>
<dbReference type="CDD" id="cd04164">
    <property type="entry name" value="trmE"/>
    <property type="match status" value="1"/>
</dbReference>
<evidence type="ECO:0000256" key="3">
    <source>
        <dbReference type="ARBA" id="ARBA00022741"/>
    </source>
</evidence>
<proteinExistence type="inferred from homology"/>
<keyword evidence="6" id="KW-0479">Metal-binding</keyword>
<dbReference type="InterPro" id="IPR027417">
    <property type="entry name" value="P-loop_NTPase"/>
</dbReference>
<comment type="subunit">
    <text evidence="6">Homodimer. Heterotetramer of two MnmE and two MnmG subunits.</text>
</comment>
<dbReference type="InterPro" id="IPR004520">
    <property type="entry name" value="GTPase_MnmE"/>
</dbReference>
<name>A0A168RLM0_9BACT</name>
<evidence type="ECO:0000259" key="8">
    <source>
        <dbReference type="PROSITE" id="PS51709"/>
    </source>
</evidence>
<dbReference type="InterPro" id="IPR018948">
    <property type="entry name" value="GTP-bd_TrmE_N"/>
</dbReference>
<dbReference type="InterPro" id="IPR027368">
    <property type="entry name" value="MnmE_dom2"/>
</dbReference>
<feature type="binding site" evidence="6">
    <location>
        <position position="255"/>
    </location>
    <ligand>
        <name>Mg(2+)</name>
        <dbReference type="ChEBI" id="CHEBI:18420"/>
    </ligand>
</feature>
<dbReference type="AlphaFoldDB" id="A0A168RLM0"/>
<comment type="caution">
    <text evidence="6">Lacks conserved residue(s) required for the propagation of feature annotation.</text>
</comment>
<dbReference type="Gene3D" id="3.30.1360.120">
    <property type="entry name" value="Probable tRNA modification gtpase trme, domain 1"/>
    <property type="match status" value="1"/>
</dbReference>
<evidence type="ECO:0000256" key="7">
    <source>
        <dbReference type="RuleBase" id="RU003313"/>
    </source>
</evidence>
<dbReference type="GO" id="GO:0002098">
    <property type="term" value="P:tRNA wobble uridine modification"/>
    <property type="evidence" value="ECO:0007669"/>
    <property type="project" value="TreeGrafter"/>
</dbReference>
<feature type="binding site" evidence="6">
    <location>
        <position position="23"/>
    </location>
    <ligand>
        <name>(6S)-5-formyl-5,6,7,8-tetrahydrofolate</name>
        <dbReference type="ChEBI" id="CHEBI:57457"/>
    </ligand>
</feature>
<evidence type="ECO:0000256" key="1">
    <source>
        <dbReference type="ARBA" id="ARBA00011043"/>
    </source>
</evidence>
<comment type="function">
    <text evidence="6">Exhibits a very high intrinsic GTPase hydrolysis rate. Involved in the addition of a carboxymethylaminomethyl (cmnm) group at the wobble position (U34) of certain tRNAs, forming tRNA-cmnm(5)s(2)U34.</text>
</comment>
<feature type="binding site" evidence="6">
    <location>
        <begin position="274"/>
        <end position="277"/>
    </location>
    <ligand>
        <name>GTP</name>
        <dbReference type="ChEBI" id="CHEBI:37565"/>
    </ligand>
</feature>
<comment type="similarity">
    <text evidence="1 6 7">Belongs to the TRAFAC class TrmE-Era-EngA-EngB-Septin-like GTPase superfamily. TrmE GTPase family.</text>
</comment>
<dbReference type="GO" id="GO:0046872">
    <property type="term" value="F:metal ion binding"/>
    <property type="evidence" value="ECO:0007669"/>
    <property type="project" value="UniProtKB-KW"/>
</dbReference>
<dbReference type="EMBL" id="LVLH01000020">
    <property type="protein sequence ID" value="OAB49097.1"/>
    <property type="molecule type" value="Genomic_DNA"/>
</dbReference>
<dbReference type="PANTHER" id="PTHR42714">
    <property type="entry name" value="TRNA MODIFICATION GTPASE GTPBP3"/>
    <property type="match status" value="1"/>
</dbReference>
<keyword evidence="5 6" id="KW-0342">GTP-binding</keyword>
<feature type="domain" description="TrmE-type G" evidence="8">
    <location>
        <begin position="220"/>
        <end position="374"/>
    </location>
</feature>
<dbReference type="Gene3D" id="3.40.50.300">
    <property type="entry name" value="P-loop containing nucleotide triphosphate hydrolases"/>
    <property type="match status" value="1"/>
</dbReference>
<evidence type="ECO:0000256" key="4">
    <source>
        <dbReference type="ARBA" id="ARBA00022958"/>
    </source>
</evidence>
<feature type="binding site" evidence="6">
    <location>
        <position position="84"/>
    </location>
    <ligand>
        <name>(6S)-5-formyl-5,6,7,8-tetrahydrofolate</name>
        <dbReference type="ChEBI" id="CHEBI:57457"/>
    </ligand>
</feature>
<keyword evidence="4 6" id="KW-0630">Potassium</keyword>
<feature type="binding site" evidence="6">
    <location>
        <position position="123"/>
    </location>
    <ligand>
        <name>(6S)-5-formyl-5,6,7,8-tetrahydrofolate</name>
        <dbReference type="ChEBI" id="CHEBI:57457"/>
    </ligand>
</feature>
<dbReference type="STRING" id="29557.MGALLINA_01370"/>
<dbReference type="PROSITE" id="PS51709">
    <property type="entry name" value="G_TRME"/>
    <property type="match status" value="1"/>
</dbReference>
<dbReference type="GO" id="GO:0003924">
    <property type="term" value="F:GTPase activity"/>
    <property type="evidence" value="ECO:0007669"/>
    <property type="project" value="UniProtKB-UniRule"/>
</dbReference>
<dbReference type="Gene3D" id="1.20.120.430">
    <property type="entry name" value="tRNA modification GTPase MnmE domain 2"/>
    <property type="match status" value="1"/>
</dbReference>
<dbReference type="SUPFAM" id="SSF52540">
    <property type="entry name" value="P-loop containing nucleoside triphosphate hydrolases"/>
    <property type="match status" value="1"/>
</dbReference>
<dbReference type="Pfam" id="PF12631">
    <property type="entry name" value="MnmE_helical"/>
    <property type="match status" value="1"/>
</dbReference>
<dbReference type="HAMAP" id="MF_00379">
    <property type="entry name" value="GTPase_MnmE"/>
    <property type="match status" value="1"/>
</dbReference>
<gene>
    <name evidence="6 9" type="primary">trmE</name>
    <name evidence="6" type="synonym">mnmE</name>
    <name evidence="9" type="ORF">MGALLINA_01370</name>
</gene>
<dbReference type="GO" id="GO:0005525">
    <property type="term" value="F:GTP binding"/>
    <property type="evidence" value="ECO:0007669"/>
    <property type="project" value="UniProtKB-UniRule"/>
</dbReference>
<keyword evidence="6" id="KW-0460">Magnesium</keyword>
<accession>A0A168RLM0</accession>
<dbReference type="Pfam" id="PF01926">
    <property type="entry name" value="MMR_HSR1"/>
    <property type="match status" value="1"/>
</dbReference>
<dbReference type="EC" id="3.6.-.-" evidence="6"/>
<dbReference type="NCBIfam" id="TIGR00231">
    <property type="entry name" value="small_GTP"/>
    <property type="match status" value="1"/>
</dbReference>
<dbReference type="InterPro" id="IPR006073">
    <property type="entry name" value="GTP-bd"/>
</dbReference>
<evidence type="ECO:0000256" key="6">
    <source>
        <dbReference type="HAMAP-Rule" id="MF_00379"/>
    </source>
</evidence>
<dbReference type="InterPro" id="IPR025867">
    <property type="entry name" value="MnmE_helical"/>
</dbReference>
<keyword evidence="6" id="KW-0963">Cytoplasm</keyword>
<dbReference type="Proteomes" id="UP000076983">
    <property type="component" value="Unassembled WGS sequence"/>
</dbReference>
<evidence type="ECO:0000313" key="10">
    <source>
        <dbReference type="Proteomes" id="UP000076983"/>
    </source>
</evidence>
<keyword evidence="3 6" id="KW-0547">Nucleotide-binding</keyword>
<keyword evidence="10" id="KW-1185">Reference proteome</keyword>
<dbReference type="PATRIC" id="fig|29557.3.peg.124"/>
<reference evidence="9 10" key="1">
    <citation type="submission" date="2016-03" db="EMBL/GenBank/DDBJ databases">
        <title>Genome sequence of Mycoplasma gallinarum strain Mgn_IPT.</title>
        <authorList>
            <person name="Yacoub E."/>
            <person name="Sirand-Pugnet P."/>
            <person name="Barre A."/>
            <person name="Maurier F."/>
            <person name="Blanchard A."/>
            <person name="Ben Abdelmoumen B.M."/>
        </authorList>
    </citation>
    <scope>NUCLEOTIDE SEQUENCE [LARGE SCALE GENOMIC DNA]</scope>
    <source>
        <strain evidence="9 10">Mgn_IPT</strain>
    </source>
</reference>
<protein>
    <recommendedName>
        <fullName evidence="6">tRNA modification GTPase MnmE</fullName>
        <ecNumber evidence="6">3.6.-.-</ecNumber>
    </recommendedName>
</protein>
<evidence type="ECO:0000313" key="9">
    <source>
        <dbReference type="EMBL" id="OAB49097.1"/>
    </source>
</evidence>
<evidence type="ECO:0000256" key="5">
    <source>
        <dbReference type="ARBA" id="ARBA00023134"/>
    </source>
</evidence>
<feature type="binding site" evidence="6">
    <location>
        <position position="234"/>
    </location>
    <ligand>
        <name>Mg(2+)</name>
        <dbReference type="ChEBI" id="CHEBI:18420"/>
    </ligand>
</feature>
<dbReference type="CDD" id="cd14858">
    <property type="entry name" value="TrmE_N"/>
    <property type="match status" value="1"/>
</dbReference>
<dbReference type="GO" id="GO:0005829">
    <property type="term" value="C:cytosol"/>
    <property type="evidence" value="ECO:0007669"/>
    <property type="project" value="TreeGrafter"/>
</dbReference>
<dbReference type="InterPro" id="IPR005225">
    <property type="entry name" value="Small_GTP-bd"/>
</dbReference>
<keyword evidence="6" id="KW-0378">Hydrolase</keyword>
<comment type="cofactor">
    <cofactor evidence="6">
        <name>K(+)</name>
        <dbReference type="ChEBI" id="CHEBI:29103"/>
    </cofactor>
    <text evidence="6">Binds 1 potassium ion per subunit.</text>
</comment>
<feature type="binding site" evidence="6">
    <location>
        <begin position="249"/>
        <end position="255"/>
    </location>
    <ligand>
        <name>GTP</name>
        <dbReference type="ChEBI" id="CHEBI:37565"/>
    </ligand>
</feature>
<comment type="subcellular location">
    <subcellularLocation>
        <location evidence="6">Cytoplasm</location>
    </subcellularLocation>
</comment>
<feature type="binding site" evidence="6">
    <location>
        <position position="451"/>
    </location>
    <ligand>
        <name>(6S)-5-formyl-5,6,7,8-tetrahydrofolate</name>
        <dbReference type="ChEBI" id="CHEBI:57457"/>
    </ligand>
</feature>
<dbReference type="InterPro" id="IPR031168">
    <property type="entry name" value="G_TrmE"/>
</dbReference>
<dbReference type="OrthoDB" id="9805918at2"/>
<dbReference type="GO" id="GO:0030488">
    <property type="term" value="P:tRNA methylation"/>
    <property type="evidence" value="ECO:0007669"/>
    <property type="project" value="TreeGrafter"/>
</dbReference>
<dbReference type="InterPro" id="IPR027266">
    <property type="entry name" value="TrmE/GcvT-like"/>
</dbReference>
<dbReference type="RefSeq" id="WP_063625945.1">
    <property type="nucleotide sequence ID" value="NZ_LVLH01000020.1"/>
</dbReference>
<feature type="binding site" evidence="6">
    <location>
        <begin position="230"/>
        <end position="235"/>
    </location>
    <ligand>
        <name>GTP</name>
        <dbReference type="ChEBI" id="CHEBI:37565"/>
    </ligand>
</feature>
<dbReference type="NCBIfam" id="TIGR00450">
    <property type="entry name" value="mnmE_trmE_thdF"/>
    <property type="match status" value="1"/>
</dbReference>
<organism evidence="9 10">
    <name type="scientific">Mycoplasmopsis gallinarum</name>
    <dbReference type="NCBI Taxonomy" id="29557"/>
    <lineage>
        <taxon>Bacteria</taxon>
        <taxon>Bacillati</taxon>
        <taxon>Mycoplasmatota</taxon>
        <taxon>Mycoplasmoidales</taxon>
        <taxon>Metamycoplasmataceae</taxon>
        <taxon>Mycoplasmopsis</taxon>
    </lineage>
</organism>
<dbReference type="PANTHER" id="PTHR42714:SF2">
    <property type="entry name" value="TRNA MODIFICATION GTPASE GTPBP3, MITOCHONDRIAL"/>
    <property type="match status" value="1"/>
</dbReference>
<comment type="caution">
    <text evidence="9">The sequence shown here is derived from an EMBL/GenBank/DDBJ whole genome shotgun (WGS) entry which is preliminary data.</text>
</comment>
<keyword evidence="2 6" id="KW-0819">tRNA processing</keyword>